<dbReference type="PANTHER" id="PTHR47459:SF1">
    <property type="entry name" value="KINESIN LIGHT CHAIN-RELATED"/>
    <property type="match status" value="1"/>
</dbReference>
<dbReference type="EMBL" id="JBBPBM010000128">
    <property type="protein sequence ID" value="KAK8505283.1"/>
    <property type="molecule type" value="Genomic_DNA"/>
</dbReference>
<evidence type="ECO:0000313" key="1">
    <source>
        <dbReference type="EMBL" id="KAK8505283.1"/>
    </source>
</evidence>
<protein>
    <submittedName>
        <fullName evidence="1">Uncharacterized protein</fullName>
    </submittedName>
</protein>
<proteinExistence type="predicted"/>
<dbReference type="PANTHER" id="PTHR47459">
    <property type="entry name" value="KINESIN LIGHT CHAIN-RELATED"/>
    <property type="match status" value="1"/>
</dbReference>
<sequence length="395" mass="43961">MTILKMKKASRLLFSNLNRHGFSVAASPILTRTYISPPALSSSPLNSTVPRLLQSPAKSHSSTFNAHRFLATQSFSKPREKSDLLEAFESAKTTEEMIRAFEDMEAMGGFFNKKELGIASLKLGRSSNEKLMGYYFHGLNGFDDLAISCFDMAATVLECIKRNGLVNSEDIMAMQHALQKEECVSDAEALCHMNWDKLLKIWGVGSVSLRAEIEAAGKQIALGKHDEAIYALAGIVEKTEGDGEDRALASILMGKALFRRGNLDDSMKWIQSACWILDKKFRAFPFEVFTAYLEMMKLHSSVKESGEVKLGDILMAPLPLVKRGNALQAVVYIRLELSEIYKKHASSQQRARDCRRDSILSFTNKLAFAAGAVTPYFDSFMPMRFTLASVNTTSF</sequence>
<accession>A0ABR2BDS5</accession>
<name>A0ABR2BDS5_9ROSI</name>
<gene>
    <name evidence="1" type="ORF">V6N12_067252</name>
</gene>
<evidence type="ECO:0000313" key="2">
    <source>
        <dbReference type="Proteomes" id="UP001472677"/>
    </source>
</evidence>
<keyword evidence="2" id="KW-1185">Reference proteome</keyword>
<dbReference type="Proteomes" id="UP001472677">
    <property type="component" value="Unassembled WGS sequence"/>
</dbReference>
<organism evidence="1 2">
    <name type="scientific">Hibiscus sabdariffa</name>
    <name type="common">roselle</name>
    <dbReference type="NCBI Taxonomy" id="183260"/>
    <lineage>
        <taxon>Eukaryota</taxon>
        <taxon>Viridiplantae</taxon>
        <taxon>Streptophyta</taxon>
        <taxon>Embryophyta</taxon>
        <taxon>Tracheophyta</taxon>
        <taxon>Spermatophyta</taxon>
        <taxon>Magnoliopsida</taxon>
        <taxon>eudicotyledons</taxon>
        <taxon>Gunneridae</taxon>
        <taxon>Pentapetalae</taxon>
        <taxon>rosids</taxon>
        <taxon>malvids</taxon>
        <taxon>Malvales</taxon>
        <taxon>Malvaceae</taxon>
        <taxon>Malvoideae</taxon>
        <taxon>Hibiscus</taxon>
    </lineage>
</organism>
<comment type="caution">
    <text evidence="1">The sequence shown here is derived from an EMBL/GenBank/DDBJ whole genome shotgun (WGS) entry which is preliminary data.</text>
</comment>
<reference evidence="1 2" key="1">
    <citation type="journal article" date="2024" name="G3 (Bethesda)">
        <title>Genome assembly of Hibiscus sabdariffa L. provides insights into metabolisms of medicinal natural products.</title>
        <authorList>
            <person name="Kim T."/>
        </authorList>
    </citation>
    <scope>NUCLEOTIDE SEQUENCE [LARGE SCALE GENOMIC DNA]</scope>
    <source>
        <strain evidence="1">TK-2024</strain>
        <tissue evidence="1">Old leaves</tissue>
    </source>
</reference>